<feature type="domain" description="Gfo/Idh/MocA-like oxidoreductase N-terminal" evidence="1">
    <location>
        <begin position="10"/>
        <end position="141"/>
    </location>
</feature>
<dbReference type="PANTHER" id="PTHR43249">
    <property type="entry name" value="UDP-N-ACETYL-2-AMINO-2-DEOXY-D-GLUCURONATE OXIDASE"/>
    <property type="match status" value="1"/>
</dbReference>
<evidence type="ECO:0000313" key="3">
    <source>
        <dbReference type="Proteomes" id="UP000319148"/>
    </source>
</evidence>
<evidence type="ECO:0000259" key="1">
    <source>
        <dbReference type="Pfam" id="PF01408"/>
    </source>
</evidence>
<protein>
    <submittedName>
        <fullName evidence="2">Gfo/Idh/MocA family oxidoreductase</fullName>
    </submittedName>
</protein>
<dbReference type="SUPFAM" id="SSF55347">
    <property type="entry name" value="Glyceraldehyde-3-phosphate dehydrogenase-like, C-terminal domain"/>
    <property type="match status" value="1"/>
</dbReference>
<dbReference type="PANTHER" id="PTHR43249:SF1">
    <property type="entry name" value="D-GLUCOSIDE 3-DEHYDROGENASE"/>
    <property type="match status" value="1"/>
</dbReference>
<dbReference type="OrthoDB" id="9792935at2"/>
<accession>A0A501PSS7</accession>
<sequence length="326" mass="36384">MSAPVEPYKVFIIGCGAIAGGYDATDPQCPDVVQTHAKAFGLDDRFKVVGCYDPDQEKARKFAALWNISEAASELERALSDLMPDVVCICSPTKFHEQHLTLMRDRDIKLVICEKPLTDGIESSRAVVEKYLGSSTALTVNYTRRWNRAFQDLARRIADGEFGRLQRGTGWYNKGLYNNGSHMVDLFRMFFGDLTVTHAGQVEHDFWEDDPTISAGLRTASDLHLHLAGTDVRDFQFFEFRLVMEKSVIDMVDFGDRLVIRKLGEDGVPVRNAETIDTGRNRTFVELADNIANYLGGGETLKTSAQDALTTLEICAAIRQMAGVRT</sequence>
<comment type="caution">
    <text evidence="2">The sequence shown here is derived from an EMBL/GenBank/DDBJ whole genome shotgun (WGS) entry which is preliminary data.</text>
</comment>
<evidence type="ECO:0000313" key="2">
    <source>
        <dbReference type="EMBL" id="TPD62826.1"/>
    </source>
</evidence>
<dbReference type="Gene3D" id="3.40.50.720">
    <property type="entry name" value="NAD(P)-binding Rossmann-like Domain"/>
    <property type="match status" value="1"/>
</dbReference>
<dbReference type="EMBL" id="VFIY01000004">
    <property type="protein sequence ID" value="TPD62826.1"/>
    <property type="molecule type" value="Genomic_DNA"/>
</dbReference>
<dbReference type="Pfam" id="PF01408">
    <property type="entry name" value="GFO_IDH_MocA"/>
    <property type="match status" value="1"/>
</dbReference>
<keyword evidence="3" id="KW-1185">Reference proteome</keyword>
<organism evidence="2 3">
    <name type="scientific">Emcibacter nanhaiensis</name>
    <dbReference type="NCBI Taxonomy" id="1505037"/>
    <lineage>
        <taxon>Bacteria</taxon>
        <taxon>Pseudomonadati</taxon>
        <taxon>Pseudomonadota</taxon>
        <taxon>Alphaproteobacteria</taxon>
        <taxon>Emcibacterales</taxon>
        <taxon>Emcibacteraceae</taxon>
        <taxon>Emcibacter</taxon>
    </lineage>
</organism>
<dbReference type="AlphaFoldDB" id="A0A501PSS7"/>
<dbReference type="InterPro" id="IPR052515">
    <property type="entry name" value="Gfo/Idh/MocA_Oxidoreductase"/>
</dbReference>
<dbReference type="Gene3D" id="3.30.360.10">
    <property type="entry name" value="Dihydrodipicolinate Reductase, domain 2"/>
    <property type="match status" value="1"/>
</dbReference>
<dbReference type="GO" id="GO:0000166">
    <property type="term" value="F:nucleotide binding"/>
    <property type="evidence" value="ECO:0007669"/>
    <property type="project" value="InterPro"/>
</dbReference>
<gene>
    <name evidence="2" type="ORF">FIV46_01735</name>
</gene>
<dbReference type="SUPFAM" id="SSF51735">
    <property type="entry name" value="NAD(P)-binding Rossmann-fold domains"/>
    <property type="match status" value="1"/>
</dbReference>
<name>A0A501PSS7_9PROT</name>
<proteinExistence type="predicted"/>
<dbReference type="Proteomes" id="UP000319148">
    <property type="component" value="Unassembled WGS sequence"/>
</dbReference>
<reference evidence="3" key="1">
    <citation type="submission" date="2019-06" db="EMBL/GenBank/DDBJ databases">
        <title>The complete genome of Emcibacter congregatus ZYLT.</title>
        <authorList>
            <person name="Zhao Z."/>
        </authorList>
    </citation>
    <scope>NUCLEOTIDE SEQUENCE [LARGE SCALE GENOMIC DNA]</scope>
    <source>
        <strain evidence="3">MCCC 1A06723</strain>
    </source>
</reference>
<dbReference type="RefSeq" id="WP_139938076.1">
    <property type="nucleotide sequence ID" value="NZ_JBHSYP010000022.1"/>
</dbReference>
<dbReference type="InterPro" id="IPR000683">
    <property type="entry name" value="Gfo/Idh/MocA-like_OxRdtase_N"/>
</dbReference>
<dbReference type="InterPro" id="IPR036291">
    <property type="entry name" value="NAD(P)-bd_dom_sf"/>
</dbReference>